<accession>A0ACB8RQT2</accession>
<dbReference type="Proteomes" id="UP000814033">
    <property type="component" value="Unassembled WGS sequence"/>
</dbReference>
<keyword evidence="2" id="KW-1185">Reference proteome</keyword>
<evidence type="ECO:0000313" key="1">
    <source>
        <dbReference type="EMBL" id="KAI0046247.1"/>
    </source>
</evidence>
<protein>
    <submittedName>
        <fullName evidence="1">Uncharacterized protein</fullName>
    </submittedName>
</protein>
<dbReference type="EMBL" id="MU275930">
    <property type="protein sequence ID" value="KAI0046247.1"/>
    <property type="molecule type" value="Genomic_DNA"/>
</dbReference>
<sequence>MYAPGVPENVVVFTAPQLFGFLFNWGLFGVLSAQTYYYSVHFPADKRRLKSLVYGLCFLETVQTCMITQSAFAKFGKGWGDLDELHNRGTMWFSVPFMSGLVSSTVQTFFALRIFVLTGSRLLHIGITSLAVMSGVAGIVGAFLSRSLAATDSEIQTKTFSVTLVWHIGNSLCDLIICGCMLAWYLHARRRSFLRETTDVVSQILRLSVASGLITAAVSAIGLTLFLVYKHNNFYMCPAIILGKLYSNCLLVLLNNRYRLTVNLRQTYVYDAEADFKRESGSVRLAHRDGTVSMPLTGPSINLAVARDPPADAISMVTLPKTPNPETDPEGSAGTGDEYKMQSYNGY</sequence>
<name>A0ACB8RQT2_9AGAM</name>
<evidence type="ECO:0000313" key="2">
    <source>
        <dbReference type="Proteomes" id="UP000814033"/>
    </source>
</evidence>
<organism evidence="1 2">
    <name type="scientific">Auriscalpium vulgare</name>
    <dbReference type="NCBI Taxonomy" id="40419"/>
    <lineage>
        <taxon>Eukaryota</taxon>
        <taxon>Fungi</taxon>
        <taxon>Dikarya</taxon>
        <taxon>Basidiomycota</taxon>
        <taxon>Agaricomycotina</taxon>
        <taxon>Agaricomycetes</taxon>
        <taxon>Russulales</taxon>
        <taxon>Auriscalpiaceae</taxon>
        <taxon>Auriscalpium</taxon>
    </lineage>
</organism>
<gene>
    <name evidence="1" type="ORF">FA95DRAFT_1607041</name>
</gene>
<proteinExistence type="predicted"/>
<comment type="caution">
    <text evidence="1">The sequence shown here is derived from an EMBL/GenBank/DDBJ whole genome shotgun (WGS) entry which is preliminary data.</text>
</comment>
<reference evidence="1" key="1">
    <citation type="submission" date="2021-02" db="EMBL/GenBank/DDBJ databases">
        <authorList>
            <consortium name="DOE Joint Genome Institute"/>
            <person name="Ahrendt S."/>
            <person name="Looney B.P."/>
            <person name="Miyauchi S."/>
            <person name="Morin E."/>
            <person name="Drula E."/>
            <person name="Courty P.E."/>
            <person name="Chicoki N."/>
            <person name="Fauchery L."/>
            <person name="Kohler A."/>
            <person name="Kuo A."/>
            <person name="Labutti K."/>
            <person name="Pangilinan J."/>
            <person name="Lipzen A."/>
            <person name="Riley R."/>
            <person name="Andreopoulos W."/>
            <person name="He G."/>
            <person name="Johnson J."/>
            <person name="Barry K.W."/>
            <person name="Grigoriev I.V."/>
            <person name="Nagy L."/>
            <person name="Hibbett D."/>
            <person name="Henrissat B."/>
            <person name="Matheny P.B."/>
            <person name="Labbe J."/>
            <person name="Martin F."/>
        </authorList>
    </citation>
    <scope>NUCLEOTIDE SEQUENCE</scope>
    <source>
        <strain evidence="1">FP105234-sp</strain>
    </source>
</reference>
<reference evidence="1" key="2">
    <citation type="journal article" date="2022" name="New Phytol.">
        <title>Evolutionary transition to the ectomycorrhizal habit in the genomes of a hyperdiverse lineage of mushroom-forming fungi.</title>
        <authorList>
            <person name="Looney B."/>
            <person name="Miyauchi S."/>
            <person name="Morin E."/>
            <person name="Drula E."/>
            <person name="Courty P.E."/>
            <person name="Kohler A."/>
            <person name="Kuo A."/>
            <person name="LaButti K."/>
            <person name="Pangilinan J."/>
            <person name="Lipzen A."/>
            <person name="Riley R."/>
            <person name="Andreopoulos W."/>
            <person name="He G."/>
            <person name="Johnson J."/>
            <person name="Nolan M."/>
            <person name="Tritt A."/>
            <person name="Barry K.W."/>
            <person name="Grigoriev I.V."/>
            <person name="Nagy L.G."/>
            <person name="Hibbett D."/>
            <person name="Henrissat B."/>
            <person name="Matheny P.B."/>
            <person name="Labbe J."/>
            <person name="Martin F.M."/>
        </authorList>
    </citation>
    <scope>NUCLEOTIDE SEQUENCE</scope>
    <source>
        <strain evidence="1">FP105234-sp</strain>
    </source>
</reference>